<dbReference type="GO" id="GO:0080120">
    <property type="term" value="P:CAAX-box protein maturation"/>
    <property type="evidence" value="ECO:0007669"/>
    <property type="project" value="UniProtKB-ARBA"/>
</dbReference>
<feature type="transmembrane region" description="Helical" evidence="1">
    <location>
        <begin position="204"/>
        <end position="222"/>
    </location>
</feature>
<evidence type="ECO:0000259" key="2">
    <source>
        <dbReference type="Pfam" id="PF02517"/>
    </source>
</evidence>
<feature type="transmembrane region" description="Helical" evidence="1">
    <location>
        <begin position="12"/>
        <end position="30"/>
    </location>
</feature>
<dbReference type="AlphaFoldDB" id="A0A4R3T4C5"/>
<dbReference type="RefSeq" id="WP_132225389.1">
    <property type="nucleotide sequence ID" value="NZ_JANKBG010000019.1"/>
</dbReference>
<gene>
    <name evidence="3" type="ORF">EDD61_12049</name>
</gene>
<sequence length="243" mass="28233">MKQILKKEKSVFIFCLMYIGWLTAFRYLFIDTTSQSLFASFGISLISYLPILLLAFTCYRKEMKQWLNLHMLWPPIIGLIVYIAVSIFIYFLLASDLTIDSASFIYTVVEYLLMTGVWEEIMYRGIVYTTFKTKRGKGFAGLMSCILFTAAHLPVLMSGHTNDIFGFVVLSILISVIFICLFERTHSLWLAIFCHALWNLNNTIAFPLFIYLAVVMLIEQLIKYRKRKKTMKKTKLSSSYEES</sequence>
<keyword evidence="1" id="KW-1133">Transmembrane helix</keyword>
<reference evidence="3 4" key="1">
    <citation type="submission" date="2019-03" db="EMBL/GenBank/DDBJ databases">
        <title>Genomic Encyclopedia of Type Strains, Phase IV (KMG-IV): sequencing the most valuable type-strain genomes for metagenomic binning, comparative biology and taxonomic classification.</title>
        <authorList>
            <person name="Goeker M."/>
        </authorList>
    </citation>
    <scope>NUCLEOTIDE SEQUENCE [LARGE SCALE GENOMIC DNA]</scope>
    <source>
        <strain evidence="3 4">DSM 29481</strain>
    </source>
</reference>
<dbReference type="GO" id="GO:0004175">
    <property type="term" value="F:endopeptidase activity"/>
    <property type="evidence" value="ECO:0007669"/>
    <property type="project" value="UniProtKB-ARBA"/>
</dbReference>
<feature type="transmembrane region" description="Helical" evidence="1">
    <location>
        <begin position="36"/>
        <end position="59"/>
    </location>
</feature>
<keyword evidence="1" id="KW-0472">Membrane</keyword>
<dbReference type="EMBL" id="SMBP01000020">
    <property type="protein sequence ID" value="TCU56250.1"/>
    <property type="molecule type" value="Genomic_DNA"/>
</dbReference>
<feature type="transmembrane region" description="Helical" evidence="1">
    <location>
        <begin position="138"/>
        <end position="157"/>
    </location>
</feature>
<comment type="caution">
    <text evidence="3">The sequence shown here is derived from an EMBL/GenBank/DDBJ whole genome shotgun (WGS) entry which is preliminary data.</text>
</comment>
<keyword evidence="3" id="KW-0378">Hydrolase</keyword>
<name>A0A4R3T4C5_9FIRM</name>
<evidence type="ECO:0000313" key="4">
    <source>
        <dbReference type="Proteomes" id="UP000295773"/>
    </source>
</evidence>
<keyword evidence="4" id="KW-1185">Reference proteome</keyword>
<keyword evidence="1" id="KW-0812">Transmembrane</keyword>
<feature type="domain" description="CAAX prenyl protease 2/Lysostaphin resistance protein A-like" evidence="2">
    <location>
        <begin position="104"/>
        <end position="200"/>
    </location>
</feature>
<protein>
    <submittedName>
        <fullName evidence="3">CAAX prenyl protease-like protein</fullName>
    </submittedName>
</protein>
<evidence type="ECO:0000256" key="1">
    <source>
        <dbReference type="SAM" id="Phobius"/>
    </source>
</evidence>
<feature type="transmembrane region" description="Helical" evidence="1">
    <location>
        <begin position="71"/>
        <end position="93"/>
    </location>
</feature>
<dbReference type="InterPro" id="IPR003675">
    <property type="entry name" value="Rce1/LyrA-like_dom"/>
</dbReference>
<proteinExistence type="predicted"/>
<dbReference type="Pfam" id="PF02517">
    <property type="entry name" value="Rce1-like"/>
    <property type="match status" value="1"/>
</dbReference>
<dbReference type="Proteomes" id="UP000295773">
    <property type="component" value="Unassembled WGS sequence"/>
</dbReference>
<keyword evidence="3" id="KW-0645">Protease</keyword>
<evidence type="ECO:0000313" key="3">
    <source>
        <dbReference type="EMBL" id="TCU56250.1"/>
    </source>
</evidence>
<feature type="transmembrane region" description="Helical" evidence="1">
    <location>
        <begin position="164"/>
        <end position="184"/>
    </location>
</feature>
<dbReference type="GO" id="GO:0006508">
    <property type="term" value="P:proteolysis"/>
    <property type="evidence" value="ECO:0007669"/>
    <property type="project" value="UniProtKB-KW"/>
</dbReference>
<accession>A0A4R3T4C5</accession>
<organism evidence="3 4">
    <name type="scientific">Longicatena caecimuris</name>
    <dbReference type="NCBI Taxonomy" id="1796635"/>
    <lineage>
        <taxon>Bacteria</taxon>
        <taxon>Bacillati</taxon>
        <taxon>Bacillota</taxon>
        <taxon>Erysipelotrichia</taxon>
        <taxon>Erysipelotrichales</taxon>
        <taxon>Erysipelotrichaceae</taxon>
        <taxon>Longicatena</taxon>
    </lineage>
</organism>